<dbReference type="SUPFAM" id="SSF55729">
    <property type="entry name" value="Acyl-CoA N-acyltransferases (Nat)"/>
    <property type="match status" value="1"/>
</dbReference>
<keyword evidence="2" id="KW-0012">Acyltransferase</keyword>
<proteinExistence type="predicted"/>
<dbReference type="Proteomes" id="UP001589568">
    <property type="component" value="Unassembled WGS sequence"/>
</dbReference>
<dbReference type="PANTHER" id="PTHR37817">
    <property type="entry name" value="N-ACETYLTRANSFERASE EIS"/>
    <property type="match status" value="1"/>
</dbReference>
<accession>A0ABV5NI15</accession>
<gene>
    <name evidence="2" type="ORF">ACFFR3_09110</name>
</gene>
<dbReference type="InterPro" id="IPR000182">
    <property type="entry name" value="GNAT_dom"/>
</dbReference>
<dbReference type="EC" id="2.3.-.-" evidence="2"/>
<evidence type="ECO:0000313" key="3">
    <source>
        <dbReference type="Proteomes" id="UP001589568"/>
    </source>
</evidence>
<keyword evidence="3" id="KW-1185">Reference proteome</keyword>
<dbReference type="Gene3D" id="3.40.630.30">
    <property type="match status" value="1"/>
</dbReference>
<dbReference type="PANTHER" id="PTHR37817:SF1">
    <property type="entry name" value="N-ACETYLTRANSFERASE EIS"/>
    <property type="match status" value="1"/>
</dbReference>
<dbReference type="GO" id="GO:0016746">
    <property type="term" value="F:acyltransferase activity"/>
    <property type="evidence" value="ECO:0007669"/>
    <property type="project" value="UniProtKB-KW"/>
</dbReference>
<dbReference type="InterPro" id="IPR016181">
    <property type="entry name" value="Acyl_CoA_acyltransferase"/>
</dbReference>
<comment type="caution">
    <text evidence="2">The sequence shown here is derived from an EMBL/GenBank/DDBJ whole genome shotgun (WGS) entry which is preliminary data.</text>
</comment>
<organism evidence="2 3">
    <name type="scientific">Nonomuraea salmonea</name>
    <dbReference type="NCBI Taxonomy" id="46181"/>
    <lineage>
        <taxon>Bacteria</taxon>
        <taxon>Bacillati</taxon>
        <taxon>Actinomycetota</taxon>
        <taxon>Actinomycetes</taxon>
        <taxon>Streptosporangiales</taxon>
        <taxon>Streptosporangiaceae</taxon>
        <taxon>Nonomuraea</taxon>
    </lineage>
</organism>
<feature type="domain" description="N-acetyltransferase" evidence="1">
    <location>
        <begin position="109"/>
        <end position="246"/>
    </location>
</feature>
<reference evidence="2 3" key="1">
    <citation type="submission" date="2024-09" db="EMBL/GenBank/DDBJ databases">
        <authorList>
            <person name="Sun Q."/>
            <person name="Mori K."/>
        </authorList>
    </citation>
    <scope>NUCLEOTIDE SEQUENCE [LARGE SCALE GENOMIC DNA]</scope>
    <source>
        <strain evidence="2 3">JCM 3324</strain>
    </source>
</reference>
<sequence length="246" mass="26115">MTPDLEPHLANCRDYWLGWGAAARSGGALAYYRSDIAHSQLNGVLRAQDPGRVRQAAEAMGDVPWLWWVGPDSAGGIADELVRHGAELAGAMPIMAVDLDRLAPVEQPAGLEIAPVDALEEWVNAYGPSFGVTGDLIDEAVRNESARTDDARIVRLVGRIDGRAVGTALLYDAHGVAGVYVVATAEPYRRRGIGAALTAAALQAGRERGLAIGTLQASGMGAPVYRRMGFVEVGEYRLFSPPPRTG</sequence>
<evidence type="ECO:0000259" key="1">
    <source>
        <dbReference type="PROSITE" id="PS51186"/>
    </source>
</evidence>
<evidence type="ECO:0000313" key="2">
    <source>
        <dbReference type="EMBL" id="MFB9469666.1"/>
    </source>
</evidence>
<dbReference type="InterPro" id="IPR051554">
    <property type="entry name" value="Acetyltransferase_Eis"/>
</dbReference>
<dbReference type="EMBL" id="JBHMCF010000008">
    <property type="protein sequence ID" value="MFB9469666.1"/>
    <property type="molecule type" value="Genomic_DNA"/>
</dbReference>
<dbReference type="RefSeq" id="WP_379482923.1">
    <property type="nucleotide sequence ID" value="NZ_JBHMCF010000008.1"/>
</dbReference>
<protein>
    <submittedName>
        <fullName evidence="2">GNAT family N-acetyltransferase</fullName>
        <ecNumber evidence="2">2.3.-.-</ecNumber>
    </submittedName>
</protein>
<dbReference type="PROSITE" id="PS51186">
    <property type="entry name" value="GNAT"/>
    <property type="match status" value="1"/>
</dbReference>
<dbReference type="Pfam" id="PF00583">
    <property type="entry name" value="Acetyltransf_1"/>
    <property type="match status" value="1"/>
</dbReference>
<keyword evidence="2" id="KW-0808">Transferase</keyword>
<name>A0ABV5NI15_9ACTN</name>